<dbReference type="GeneID" id="77844384"/>
<keyword evidence="4" id="KW-1133">Transmembrane helix</keyword>
<keyword evidence="10" id="KW-1185">Reference proteome</keyword>
<evidence type="ECO:0000256" key="2">
    <source>
        <dbReference type="ARBA" id="ARBA00022723"/>
    </source>
</evidence>
<dbReference type="OrthoDB" id="9805159at2"/>
<dbReference type="GO" id="GO:0046872">
    <property type="term" value="F:metal ion binding"/>
    <property type="evidence" value="ECO:0007669"/>
    <property type="project" value="UniProtKB-KW"/>
</dbReference>
<reference evidence="7 9" key="1">
    <citation type="submission" date="2015-01" db="EMBL/GenBank/DDBJ databases">
        <title>Genome sequences of high lactate-tolerant strain Salinicoccus roseus W12 with industrial interest.</title>
        <authorList>
            <person name="Wang H."/>
            <person name="Yu B."/>
        </authorList>
    </citation>
    <scope>NUCLEOTIDE SEQUENCE [LARGE SCALE GENOMIC DNA]</scope>
    <source>
        <strain evidence="7 9">W12</strain>
    </source>
</reference>
<dbReference type="Pfam" id="PF00128">
    <property type="entry name" value="Alpha-amylase"/>
    <property type="match status" value="1"/>
</dbReference>
<evidence type="ECO:0000313" key="7">
    <source>
        <dbReference type="EMBL" id="KIH71540.1"/>
    </source>
</evidence>
<feature type="chain" id="PRO_5038380197" evidence="5">
    <location>
        <begin position="24"/>
        <end position="470"/>
    </location>
</feature>
<feature type="domain" description="Glycosyl hydrolase family 13 catalytic" evidence="6">
    <location>
        <begin position="34"/>
        <end position="342"/>
    </location>
</feature>
<dbReference type="Gene3D" id="2.60.40.1180">
    <property type="entry name" value="Golgi alpha-mannosidase II"/>
    <property type="match status" value="1"/>
</dbReference>
<evidence type="ECO:0000259" key="6">
    <source>
        <dbReference type="SMART" id="SM00642"/>
    </source>
</evidence>
<evidence type="ECO:0000256" key="3">
    <source>
        <dbReference type="ARBA" id="ARBA00022729"/>
    </source>
</evidence>
<evidence type="ECO:0000313" key="9">
    <source>
        <dbReference type="Proteomes" id="UP000031546"/>
    </source>
</evidence>
<reference evidence="8 10" key="4">
    <citation type="submission" date="2022-12" db="EMBL/GenBank/DDBJ databases">
        <title>Genome analysis and biological profiling of marine Salinicoccus roseus MOSEL-ME25.</title>
        <authorList>
            <person name="Mirza F.T."/>
            <person name="Xie Y."/>
            <person name="Shinwari Z.K."/>
        </authorList>
    </citation>
    <scope>NUCLEOTIDE SEQUENCE [LARGE SCALE GENOMIC DNA]</scope>
    <source>
        <strain evidence="8 10">MOSEL-ME25</strain>
    </source>
</reference>
<dbReference type="GO" id="GO:0016787">
    <property type="term" value="F:hydrolase activity"/>
    <property type="evidence" value="ECO:0007669"/>
    <property type="project" value="UniProtKB-KW"/>
</dbReference>
<evidence type="ECO:0000256" key="4">
    <source>
        <dbReference type="SAM" id="Phobius"/>
    </source>
</evidence>
<protein>
    <submittedName>
        <fullName evidence="8">Alpha-amylase family glycosyl hydrolase</fullName>
    </submittedName>
</protein>
<dbReference type="InterPro" id="IPR006047">
    <property type="entry name" value="GH13_cat_dom"/>
</dbReference>
<dbReference type="PANTHER" id="PTHR10357:SF215">
    <property type="entry name" value="ALPHA-AMYLASE 1"/>
    <property type="match status" value="1"/>
</dbReference>
<dbReference type="InterPro" id="IPR017853">
    <property type="entry name" value="GH"/>
</dbReference>
<dbReference type="STRING" id="45670.SN16_02375"/>
<proteinExistence type="predicted"/>
<dbReference type="Proteomes" id="UP000527860">
    <property type="component" value="Unassembled WGS sequence"/>
</dbReference>
<feature type="transmembrane region" description="Helical" evidence="4">
    <location>
        <begin position="443"/>
        <end position="462"/>
    </location>
</feature>
<evidence type="ECO:0000256" key="5">
    <source>
        <dbReference type="SAM" id="SignalP"/>
    </source>
</evidence>
<keyword evidence="4" id="KW-0472">Membrane</keyword>
<sequence>MKRIMIYMAVLLMGISMSNGEVAAQEADEARIYTIVVDRFLNADSGNDISVTDDEDAPLPFGGDFEGIQNNLDYIEKMGFDTLMLSPVFDKADEDYLGYDVEAYGEVEAAFGGAEAFRDLIDAAHGRDMEVVVDMPATMADGYTALEDPELNALQQSYYDMIDAEFIDFTNADNQTRYKEMAQAFVDKYDVDGVSMTLVQDGIDAETFMPEGVTTYGIIPREGMSAEGFDHVNDPAITNQLTESFSTTDREIPEHPTDGTLLLADHWFSERFTKSAVEENMFPGTRISQLTAYLYAYPGPIAFQYGTEVALNGDDIPHVHRQMDLWTDQEVVDYIESLNNVLSQHPNMFEGEREILKNEDGHYVQRYYTSDVDFILNLNDTSVTEDAEIPIESQDEGKMLSGLLIGDLLRSSEMEDDAFLAVLDREETELYAVIEERGFNNGYIYAGLLIFGGFGIFIWIVARRGRRSGE</sequence>
<dbReference type="InterPro" id="IPR013780">
    <property type="entry name" value="Glyco_hydro_b"/>
</dbReference>
<dbReference type="PANTHER" id="PTHR10357">
    <property type="entry name" value="ALPHA-AMYLASE FAMILY MEMBER"/>
    <property type="match status" value="1"/>
</dbReference>
<gene>
    <name evidence="8" type="ORF">F7P68_0003680</name>
    <name evidence="7" type="ORF">SN16_02375</name>
</gene>
<dbReference type="AlphaFoldDB" id="A0A0C2HCV5"/>
<dbReference type="SMART" id="SM00642">
    <property type="entry name" value="Aamy"/>
    <property type="match status" value="1"/>
</dbReference>
<dbReference type="Gene3D" id="3.20.20.80">
    <property type="entry name" value="Glycosidases"/>
    <property type="match status" value="2"/>
</dbReference>
<comment type="cofactor">
    <cofactor evidence="1">
        <name>Ca(2+)</name>
        <dbReference type="ChEBI" id="CHEBI:29108"/>
    </cofactor>
</comment>
<keyword evidence="4" id="KW-0812">Transmembrane</keyword>
<dbReference type="EMBL" id="JXII01000002">
    <property type="protein sequence ID" value="KIH71540.1"/>
    <property type="molecule type" value="Genomic_DNA"/>
</dbReference>
<dbReference type="SUPFAM" id="SSF51445">
    <property type="entry name" value="(Trans)glycosidases"/>
    <property type="match status" value="1"/>
</dbReference>
<name>A0A0C2HCV5_9STAP</name>
<evidence type="ECO:0000256" key="1">
    <source>
        <dbReference type="ARBA" id="ARBA00001913"/>
    </source>
</evidence>
<feature type="signal peptide" evidence="5">
    <location>
        <begin position="1"/>
        <end position="23"/>
    </location>
</feature>
<reference evidence="8" key="3">
    <citation type="submission" date="2020-04" db="EMBL/GenBank/DDBJ databases">
        <authorList>
            <person name="Tanveer F."/>
            <person name="Xie Y."/>
            <person name="Shinwari Z.K."/>
        </authorList>
    </citation>
    <scope>NUCLEOTIDE SEQUENCE</scope>
    <source>
        <strain evidence="8">MOSEL-ME25</strain>
    </source>
</reference>
<dbReference type="Proteomes" id="UP000031546">
    <property type="component" value="Unassembled WGS sequence"/>
</dbReference>
<accession>A0A0C2HCV5</accession>
<evidence type="ECO:0000313" key="8">
    <source>
        <dbReference type="EMBL" id="MDB0579620.1"/>
    </source>
</evidence>
<keyword evidence="8" id="KW-0378">Hydrolase</keyword>
<dbReference type="GO" id="GO:0005975">
    <property type="term" value="P:carbohydrate metabolic process"/>
    <property type="evidence" value="ECO:0007669"/>
    <property type="project" value="InterPro"/>
</dbReference>
<reference evidence="10" key="2">
    <citation type="submission" date="2020-04" db="EMBL/GenBank/DDBJ databases">
        <title>Genome analysis and biological profiling of marine Cellulosimicrobium funkei MOSEL-ME6.</title>
        <authorList>
            <person name="Tanveer F."/>
            <person name="Xie Y."/>
            <person name="Shinwari Z.K."/>
        </authorList>
    </citation>
    <scope>NUCLEOTIDE SEQUENCE [LARGE SCALE GENOMIC DNA]</scope>
    <source>
        <strain evidence="10">MOSEL-ME25</strain>
    </source>
</reference>
<dbReference type="EMBL" id="JABEVU030000001">
    <property type="protein sequence ID" value="MDB0579620.1"/>
    <property type="molecule type" value="Genomic_DNA"/>
</dbReference>
<organism evidence="7 9">
    <name type="scientific">Salinicoccus roseus</name>
    <dbReference type="NCBI Taxonomy" id="45670"/>
    <lineage>
        <taxon>Bacteria</taxon>
        <taxon>Bacillati</taxon>
        <taxon>Bacillota</taxon>
        <taxon>Bacilli</taxon>
        <taxon>Bacillales</taxon>
        <taxon>Staphylococcaceae</taxon>
        <taxon>Salinicoccus</taxon>
    </lineage>
</organism>
<dbReference type="RefSeq" id="WP_040105004.1">
    <property type="nucleotide sequence ID" value="NZ_JABEVU030000001.1"/>
</dbReference>
<evidence type="ECO:0000313" key="10">
    <source>
        <dbReference type="Proteomes" id="UP000527860"/>
    </source>
</evidence>
<comment type="caution">
    <text evidence="7">The sequence shown here is derived from an EMBL/GenBank/DDBJ whole genome shotgun (WGS) entry which is preliminary data.</text>
</comment>
<keyword evidence="2" id="KW-0479">Metal-binding</keyword>
<keyword evidence="3 5" id="KW-0732">Signal</keyword>